<comment type="caution">
    <text evidence="5">The sequence shown here is derived from an EMBL/GenBank/DDBJ whole genome shotgun (WGS) entry which is preliminary data.</text>
</comment>
<evidence type="ECO:0000256" key="2">
    <source>
        <dbReference type="ARBA" id="ARBA00023125"/>
    </source>
</evidence>
<dbReference type="Gene3D" id="3.40.50.2300">
    <property type="match status" value="2"/>
</dbReference>
<dbReference type="InterPro" id="IPR028082">
    <property type="entry name" value="Peripla_BP_I"/>
</dbReference>
<evidence type="ECO:0000313" key="5">
    <source>
        <dbReference type="EMBL" id="PIQ87531.1"/>
    </source>
</evidence>
<keyword evidence="3" id="KW-0804">Transcription</keyword>
<evidence type="ECO:0000259" key="4">
    <source>
        <dbReference type="PROSITE" id="PS50932"/>
    </source>
</evidence>
<evidence type="ECO:0000313" key="6">
    <source>
        <dbReference type="Proteomes" id="UP000230859"/>
    </source>
</evidence>
<protein>
    <recommendedName>
        <fullName evidence="4">HTH lacI-type domain-containing protein</fullName>
    </recommendedName>
</protein>
<evidence type="ECO:0000256" key="1">
    <source>
        <dbReference type="ARBA" id="ARBA00023015"/>
    </source>
</evidence>
<dbReference type="EMBL" id="PCVY01000003">
    <property type="protein sequence ID" value="PIQ87531.1"/>
    <property type="molecule type" value="Genomic_DNA"/>
</dbReference>
<sequence length="374" mass="42632">MEQMCYDYVKYNGLLHNERSENGDIRLKVTYRDIAREAGVSVGTVHRYLAKNDYISEDARQKVNQAIKKLGFNPNLAQRFQRRRKTHQLGLLTSFSKDIFNSRYHTHLLGGIMNAVYETDYNLKIIFLKERDYTNVTDILTEYSVDGLLILTWRIHPNLIRLIEMCPKHIPVMLFNDYDPKIEANFVYSDVSQGIEMAVDYLVKKGRKKIAFLKGPSLIHFGSGREAVHVSSIDAYDKLEGFQKGMRAAKLPIKEEWVKECGSYSMVEGYKKTKEVLESKERPDGIVCANDEIALGALNALREFKISCPDEMSVIGFDGIEKGELTTPPLTTVEQLLNSMGFEGGRKLIDILQGKLVDPIHTKFVPKLVIRKSA</sequence>
<evidence type="ECO:0000256" key="3">
    <source>
        <dbReference type="ARBA" id="ARBA00023163"/>
    </source>
</evidence>
<proteinExistence type="predicted"/>
<dbReference type="PROSITE" id="PS50932">
    <property type="entry name" value="HTH_LACI_2"/>
    <property type="match status" value="1"/>
</dbReference>
<gene>
    <name evidence="5" type="ORF">COV74_00220</name>
</gene>
<dbReference type="InterPro" id="IPR010982">
    <property type="entry name" value="Lambda_DNA-bd_dom_sf"/>
</dbReference>
<dbReference type="Gene3D" id="1.10.260.40">
    <property type="entry name" value="lambda repressor-like DNA-binding domains"/>
    <property type="match status" value="1"/>
</dbReference>
<dbReference type="Pfam" id="PF13377">
    <property type="entry name" value="Peripla_BP_3"/>
    <property type="match status" value="1"/>
</dbReference>
<dbReference type="AlphaFoldDB" id="A0A2H0LT44"/>
<organism evidence="5 6">
    <name type="scientific">Candidatus Abzuiibacterium crystallinum</name>
    <dbReference type="NCBI Taxonomy" id="1974748"/>
    <lineage>
        <taxon>Bacteria</taxon>
        <taxon>Pseudomonadati</taxon>
        <taxon>Candidatus Omnitrophota</taxon>
        <taxon>Candidatus Abzuiibacterium</taxon>
    </lineage>
</organism>
<dbReference type="SUPFAM" id="SSF53822">
    <property type="entry name" value="Periplasmic binding protein-like I"/>
    <property type="match status" value="1"/>
</dbReference>
<dbReference type="Pfam" id="PF00356">
    <property type="entry name" value="LacI"/>
    <property type="match status" value="1"/>
</dbReference>
<dbReference type="PANTHER" id="PTHR30146">
    <property type="entry name" value="LACI-RELATED TRANSCRIPTIONAL REPRESSOR"/>
    <property type="match status" value="1"/>
</dbReference>
<feature type="domain" description="HTH lacI-type" evidence="4">
    <location>
        <begin position="29"/>
        <end position="83"/>
    </location>
</feature>
<dbReference type="InterPro" id="IPR046335">
    <property type="entry name" value="LacI/GalR-like_sensor"/>
</dbReference>
<name>A0A2H0LT44_9BACT</name>
<reference evidence="5 6" key="1">
    <citation type="submission" date="2017-09" db="EMBL/GenBank/DDBJ databases">
        <title>Depth-based differentiation of microbial function through sediment-hosted aquifers and enrichment of novel symbionts in the deep terrestrial subsurface.</title>
        <authorList>
            <person name="Probst A.J."/>
            <person name="Ladd B."/>
            <person name="Jarett J.K."/>
            <person name="Geller-Mcgrath D.E."/>
            <person name="Sieber C.M."/>
            <person name="Emerson J.B."/>
            <person name="Anantharaman K."/>
            <person name="Thomas B.C."/>
            <person name="Malmstrom R."/>
            <person name="Stieglmeier M."/>
            <person name="Klingl A."/>
            <person name="Woyke T."/>
            <person name="Ryan C.M."/>
            <person name="Banfield J.F."/>
        </authorList>
    </citation>
    <scope>NUCLEOTIDE SEQUENCE [LARGE SCALE GENOMIC DNA]</scope>
    <source>
        <strain evidence="5">CG11_big_fil_rev_8_21_14_0_20_45_26</strain>
    </source>
</reference>
<dbReference type="GO" id="GO:0000976">
    <property type="term" value="F:transcription cis-regulatory region binding"/>
    <property type="evidence" value="ECO:0007669"/>
    <property type="project" value="TreeGrafter"/>
</dbReference>
<keyword evidence="1" id="KW-0805">Transcription regulation</keyword>
<keyword evidence="2" id="KW-0238">DNA-binding</keyword>
<dbReference type="CDD" id="cd06267">
    <property type="entry name" value="PBP1_LacI_sugar_binding-like"/>
    <property type="match status" value="1"/>
</dbReference>
<dbReference type="SUPFAM" id="SSF47413">
    <property type="entry name" value="lambda repressor-like DNA-binding domains"/>
    <property type="match status" value="1"/>
</dbReference>
<dbReference type="GO" id="GO:0003700">
    <property type="term" value="F:DNA-binding transcription factor activity"/>
    <property type="evidence" value="ECO:0007669"/>
    <property type="project" value="TreeGrafter"/>
</dbReference>
<dbReference type="InterPro" id="IPR000843">
    <property type="entry name" value="HTH_LacI"/>
</dbReference>
<dbReference type="Proteomes" id="UP000230859">
    <property type="component" value="Unassembled WGS sequence"/>
</dbReference>
<accession>A0A2H0LT44</accession>
<dbReference type="PANTHER" id="PTHR30146:SF24">
    <property type="entry name" value="XYLOSE OPERON REGULATORY PROTEIN"/>
    <property type="match status" value="1"/>
</dbReference>
<dbReference type="CDD" id="cd01392">
    <property type="entry name" value="HTH_LacI"/>
    <property type="match status" value="1"/>
</dbReference>
<dbReference type="SMART" id="SM00354">
    <property type="entry name" value="HTH_LACI"/>
    <property type="match status" value="1"/>
</dbReference>